<evidence type="ECO:0000256" key="14">
    <source>
        <dbReference type="RuleBase" id="RU363047"/>
    </source>
</evidence>
<reference evidence="16" key="1">
    <citation type="submission" date="2023-07" db="EMBL/GenBank/DDBJ databases">
        <authorList>
            <person name="Stuckert A."/>
        </authorList>
    </citation>
    <scope>NUCLEOTIDE SEQUENCE</scope>
</reference>
<keyword evidence="5 14" id="KW-0552">Olfaction</keyword>
<keyword evidence="3 14" id="KW-0716">Sensory transduction</keyword>
<evidence type="ECO:0000256" key="11">
    <source>
        <dbReference type="ARBA" id="ARBA00023180"/>
    </source>
</evidence>
<feature type="non-terminal residue" evidence="16">
    <location>
        <position position="258"/>
    </location>
</feature>
<keyword evidence="9" id="KW-1015">Disulfide bond</keyword>
<evidence type="ECO:0000256" key="9">
    <source>
        <dbReference type="ARBA" id="ARBA00023157"/>
    </source>
</evidence>
<name>A0ABN9M5A0_9NEOB</name>
<keyword evidence="10 13" id="KW-0675">Receptor</keyword>
<evidence type="ECO:0000259" key="15">
    <source>
        <dbReference type="PROSITE" id="PS50262"/>
    </source>
</evidence>
<organism evidence="16 17">
    <name type="scientific">Ranitomeya imitator</name>
    <name type="common">mimic poison frog</name>
    <dbReference type="NCBI Taxonomy" id="111125"/>
    <lineage>
        <taxon>Eukaryota</taxon>
        <taxon>Metazoa</taxon>
        <taxon>Chordata</taxon>
        <taxon>Craniata</taxon>
        <taxon>Vertebrata</taxon>
        <taxon>Euteleostomi</taxon>
        <taxon>Amphibia</taxon>
        <taxon>Batrachia</taxon>
        <taxon>Anura</taxon>
        <taxon>Neobatrachia</taxon>
        <taxon>Hyloidea</taxon>
        <taxon>Dendrobatidae</taxon>
        <taxon>Dendrobatinae</taxon>
        <taxon>Ranitomeya</taxon>
    </lineage>
</organism>
<proteinExistence type="inferred from homology"/>
<dbReference type="PROSITE" id="PS00237">
    <property type="entry name" value="G_PROTEIN_RECEP_F1_1"/>
    <property type="match status" value="1"/>
</dbReference>
<dbReference type="PANTHER" id="PTHR24242:SF253">
    <property type="entry name" value="OLFACTORY RECEPTOR-RELATED"/>
    <property type="match status" value="1"/>
</dbReference>
<comment type="subcellular location">
    <subcellularLocation>
        <location evidence="1 14">Cell membrane</location>
        <topology evidence="1 14">Multi-pass membrane protein</topology>
    </subcellularLocation>
</comment>
<dbReference type="Gene3D" id="1.20.1070.10">
    <property type="entry name" value="Rhodopsin 7-helix transmembrane proteins"/>
    <property type="match status" value="1"/>
</dbReference>
<keyword evidence="7 13" id="KW-0297">G-protein coupled receptor</keyword>
<evidence type="ECO:0000256" key="12">
    <source>
        <dbReference type="ARBA" id="ARBA00023224"/>
    </source>
</evidence>
<feature type="transmembrane region" description="Helical" evidence="14">
    <location>
        <begin position="201"/>
        <end position="227"/>
    </location>
</feature>
<evidence type="ECO:0000256" key="3">
    <source>
        <dbReference type="ARBA" id="ARBA00022606"/>
    </source>
</evidence>
<keyword evidence="11" id="KW-0325">Glycoprotein</keyword>
<evidence type="ECO:0000256" key="7">
    <source>
        <dbReference type="ARBA" id="ARBA00023040"/>
    </source>
</evidence>
<comment type="similarity">
    <text evidence="13">Belongs to the G-protein coupled receptor 1 family.</text>
</comment>
<keyword evidence="6 14" id="KW-1133">Transmembrane helix</keyword>
<evidence type="ECO:0000256" key="10">
    <source>
        <dbReference type="ARBA" id="ARBA00023170"/>
    </source>
</evidence>
<keyword evidence="4 13" id="KW-0812">Transmembrane</keyword>
<evidence type="ECO:0000256" key="2">
    <source>
        <dbReference type="ARBA" id="ARBA00022475"/>
    </source>
</evidence>
<dbReference type="InterPro" id="IPR000276">
    <property type="entry name" value="GPCR_Rhodpsn"/>
</dbReference>
<comment type="caution">
    <text evidence="14">Lacks conserved residue(s) required for the propagation of feature annotation.</text>
</comment>
<keyword evidence="17" id="KW-1185">Reference proteome</keyword>
<feature type="transmembrane region" description="Helical" evidence="14">
    <location>
        <begin position="148"/>
        <end position="168"/>
    </location>
</feature>
<evidence type="ECO:0000256" key="5">
    <source>
        <dbReference type="ARBA" id="ARBA00022725"/>
    </source>
</evidence>
<dbReference type="PROSITE" id="PS50262">
    <property type="entry name" value="G_PROTEIN_RECEP_F1_2"/>
    <property type="match status" value="1"/>
</dbReference>
<evidence type="ECO:0000313" key="17">
    <source>
        <dbReference type="Proteomes" id="UP001176940"/>
    </source>
</evidence>
<dbReference type="PANTHER" id="PTHR24242">
    <property type="entry name" value="G-PROTEIN COUPLED RECEPTOR"/>
    <property type="match status" value="1"/>
</dbReference>
<protein>
    <recommendedName>
        <fullName evidence="14">Olfactory receptor</fullName>
    </recommendedName>
</protein>
<keyword evidence="12 13" id="KW-0807">Transducer</keyword>
<dbReference type="InterPro" id="IPR000725">
    <property type="entry name" value="Olfact_rcpt"/>
</dbReference>
<evidence type="ECO:0000256" key="1">
    <source>
        <dbReference type="ARBA" id="ARBA00004651"/>
    </source>
</evidence>
<comment type="caution">
    <text evidence="16">The sequence shown here is derived from an EMBL/GenBank/DDBJ whole genome shotgun (WGS) entry which is preliminary data.</text>
</comment>
<dbReference type="InterPro" id="IPR017452">
    <property type="entry name" value="GPCR_Rhodpsn_7TM"/>
</dbReference>
<gene>
    <name evidence="16" type="ORF">RIMI_LOCUS16761821</name>
</gene>
<dbReference type="SUPFAM" id="SSF81321">
    <property type="entry name" value="Family A G protein-coupled receptor-like"/>
    <property type="match status" value="1"/>
</dbReference>
<accession>A0ABN9M5A0</accession>
<evidence type="ECO:0000256" key="8">
    <source>
        <dbReference type="ARBA" id="ARBA00023136"/>
    </source>
</evidence>
<sequence length="258" mass="28902">MKISENNLTSVIEFFLVGFQSNQCSVVLLFCLLLVVYFGTICGNLLIITLVSTSKNLHTPMYFFLTQLSISDIALTTDIVPNTLHVLMNNGATITFIYCFTQLYVFGAIETTECLLLTVMSYDRYVAICNPLHYTLIMTSAHCVRLSVTTWILSFCCSLILTLTISMLNFCGPNIIDHIFCDTVPLVELSCSSTSTIALEIYILSFPTLVIPTIIIIISYINIIVTILRCQSRISRQKAFSTCSAHLTVVSIFYWTLL</sequence>
<dbReference type="PRINTS" id="PR00237">
    <property type="entry name" value="GPCRRHODOPSN"/>
</dbReference>
<evidence type="ECO:0000313" key="16">
    <source>
        <dbReference type="EMBL" id="CAJ0959315.1"/>
    </source>
</evidence>
<feature type="domain" description="G-protein coupled receptors family 1 profile" evidence="15">
    <location>
        <begin position="43"/>
        <end position="258"/>
    </location>
</feature>
<dbReference type="EMBL" id="CAUEEQ010047458">
    <property type="protein sequence ID" value="CAJ0959315.1"/>
    <property type="molecule type" value="Genomic_DNA"/>
</dbReference>
<dbReference type="PRINTS" id="PR00245">
    <property type="entry name" value="OLFACTORYR"/>
</dbReference>
<keyword evidence="8 14" id="KW-0472">Membrane</keyword>
<evidence type="ECO:0000256" key="4">
    <source>
        <dbReference type="ARBA" id="ARBA00022692"/>
    </source>
</evidence>
<evidence type="ECO:0000256" key="13">
    <source>
        <dbReference type="RuleBase" id="RU000688"/>
    </source>
</evidence>
<dbReference type="InterPro" id="IPR050939">
    <property type="entry name" value="Olfactory_GPCR1"/>
</dbReference>
<dbReference type="Pfam" id="PF13853">
    <property type="entry name" value="7tm_4"/>
    <property type="match status" value="1"/>
</dbReference>
<keyword evidence="2 14" id="KW-1003">Cell membrane</keyword>
<evidence type="ECO:0000256" key="6">
    <source>
        <dbReference type="ARBA" id="ARBA00022989"/>
    </source>
</evidence>
<dbReference type="Proteomes" id="UP001176940">
    <property type="component" value="Unassembled WGS sequence"/>
</dbReference>
<feature type="transmembrane region" description="Helical" evidence="14">
    <location>
        <begin position="26"/>
        <end position="51"/>
    </location>
</feature>